<dbReference type="PANTHER" id="PTHR11133">
    <property type="entry name" value="SACCHAROPINE DEHYDROGENASE"/>
    <property type="match status" value="1"/>
</dbReference>
<dbReference type="RefSeq" id="WP_015849159.1">
    <property type="nucleotide sequence ID" value="NZ_LGFD01000002.1"/>
</dbReference>
<reference evidence="5" key="1">
    <citation type="journal article" date="2015" name="MBio">
        <title>Genome-Resolved Metagenomic Analysis Reveals Roles for Candidate Phyla and Other Microbial Community Members in Biogeochemical Transformations in Oil Reservoirs.</title>
        <authorList>
            <person name="Hu P."/>
            <person name="Tom L."/>
            <person name="Singh A."/>
            <person name="Thomas B.C."/>
            <person name="Baker B.J."/>
            <person name="Piceno Y.M."/>
            <person name="Andersen G.L."/>
            <person name="Banfield J.F."/>
        </authorList>
    </citation>
    <scope>NUCLEOTIDE SEQUENCE [LARGE SCALE GENOMIC DNA]</scope>
</reference>
<dbReference type="Proteomes" id="UP000053911">
    <property type="component" value="Unassembled WGS sequence"/>
</dbReference>
<dbReference type="SUPFAM" id="SSF51735">
    <property type="entry name" value="NAD(P)-binding Rossmann-fold domains"/>
    <property type="match status" value="1"/>
</dbReference>
<dbReference type="GeneID" id="8095872"/>
<dbReference type="Gene3D" id="3.40.50.720">
    <property type="entry name" value="NAD(P)-binding Rossmann-like Domain"/>
    <property type="match status" value="2"/>
</dbReference>
<evidence type="ECO:0000313" key="5">
    <source>
        <dbReference type="Proteomes" id="UP000053911"/>
    </source>
</evidence>
<dbReference type="SUPFAM" id="SSF55347">
    <property type="entry name" value="Glyceraldehyde-3-phosphate dehydrogenase-like, C-terminal domain"/>
    <property type="match status" value="1"/>
</dbReference>
<organism evidence="4 5">
    <name type="scientific">Thermococcus sibiricus</name>
    <dbReference type="NCBI Taxonomy" id="172049"/>
    <lineage>
        <taxon>Archaea</taxon>
        <taxon>Methanobacteriati</taxon>
        <taxon>Methanobacteriota</taxon>
        <taxon>Thermococci</taxon>
        <taxon>Thermococcales</taxon>
        <taxon>Thermococcaceae</taxon>
        <taxon>Thermococcus</taxon>
    </lineage>
</organism>
<comment type="caution">
    <text evidence="4">The sequence shown here is derived from an EMBL/GenBank/DDBJ whole genome shotgun (WGS) entry which is preliminary data.</text>
</comment>
<dbReference type="AlphaFoldDB" id="A0A101END0"/>
<name>A0A101END0_9EURY</name>
<accession>A0A101END0</accession>
<feature type="domain" description="Saccharopine dehydrogenase NADP binding" evidence="2">
    <location>
        <begin position="3"/>
        <end position="112"/>
    </location>
</feature>
<dbReference type="PATRIC" id="fig|172049.5.peg.479"/>
<dbReference type="OMA" id="GLGTMCD"/>
<dbReference type="InterPro" id="IPR051168">
    <property type="entry name" value="AASS"/>
</dbReference>
<protein>
    <submittedName>
        <fullName evidence="4">Saccharopine reductase</fullName>
    </submittedName>
</protein>
<evidence type="ECO:0000259" key="2">
    <source>
        <dbReference type="Pfam" id="PF03435"/>
    </source>
</evidence>
<evidence type="ECO:0000256" key="1">
    <source>
        <dbReference type="ARBA" id="ARBA00023002"/>
    </source>
</evidence>
<proteinExistence type="predicted"/>
<dbReference type="InterPro" id="IPR032095">
    <property type="entry name" value="Sacchrp_dh-like_C"/>
</dbReference>
<dbReference type="InterPro" id="IPR036291">
    <property type="entry name" value="NAD(P)-bd_dom_sf"/>
</dbReference>
<dbReference type="PANTHER" id="PTHR11133:SF22">
    <property type="entry name" value="ALPHA-AMINOADIPIC SEMIALDEHYDE SYNTHASE, MITOCHONDRIAL"/>
    <property type="match status" value="1"/>
</dbReference>
<gene>
    <name evidence="4" type="ORF">XD54_0097</name>
</gene>
<dbReference type="GO" id="GO:0016491">
    <property type="term" value="F:oxidoreductase activity"/>
    <property type="evidence" value="ECO:0007669"/>
    <property type="project" value="UniProtKB-KW"/>
</dbReference>
<dbReference type="Pfam" id="PF03435">
    <property type="entry name" value="Sacchrp_dh_NADP"/>
    <property type="match status" value="1"/>
</dbReference>
<evidence type="ECO:0000313" key="4">
    <source>
        <dbReference type="EMBL" id="KUK18537.1"/>
    </source>
</evidence>
<keyword evidence="1" id="KW-0560">Oxidoreductase</keyword>
<dbReference type="Gene3D" id="3.30.360.10">
    <property type="entry name" value="Dihydrodipicolinate Reductase, domain 2"/>
    <property type="match status" value="1"/>
</dbReference>
<dbReference type="Pfam" id="PF16653">
    <property type="entry name" value="Sacchrp_dh_C"/>
    <property type="match status" value="1"/>
</dbReference>
<dbReference type="EMBL" id="LGFD01000002">
    <property type="protein sequence ID" value="KUK18537.1"/>
    <property type="molecule type" value="Genomic_DNA"/>
</dbReference>
<evidence type="ECO:0000259" key="3">
    <source>
        <dbReference type="Pfam" id="PF16653"/>
    </source>
</evidence>
<feature type="domain" description="Saccharopine dehydrogenase-like C-terminal" evidence="3">
    <location>
        <begin position="117"/>
        <end position="344"/>
    </location>
</feature>
<dbReference type="InterPro" id="IPR005097">
    <property type="entry name" value="Sacchrp_dh_NADP-bd"/>
</dbReference>
<sequence length="354" mass="40282">MKICVLGAGDVGRLIAYDLSKDYEVSIADKSKERLKLAENFATTYELDASKFEDLVEFMKKFDLIVGALPGRFGFSTLKAAIKARRDIVDVSFMPEDPLELDDQAKEAGIRMVVDAGFAPGLSNILMGHIQAVLGKLDEGVINVGGLPKNPQPPLYYKVVFSPYDLIEEYTRPARIIRNGRLVRVDPLEDIKQLKIRDFEFESFVSDGLRTLLATIEAENLYENTLRWKGHLEKMKVLKELGFFNPENIEFTMKVILPLMQFESDDFSIMEVYGKSGEQEMRYFMYDEAQGGFTSMARSTGYITAITARLVLKYEFEPGVIPPELFGMEDDLFDEIIKEVKKRNIVLEEYHKGL</sequence>